<dbReference type="EMBL" id="SGPJ01000446">
    <property type="protein sequence ID" value="THG94441.1"/>
    <property type="molecule type" value="Genomic_DNA"/>
</dbReference>
<comment type="caution">
    <text evidence="3">The sequence shown here is derived from an EMBL/GenBank/DDBJ whole genome shotgun (WGS) entry which is preliminary data.</text>
</comment>
<feature type="compositionally biased region" description="Acidic residues" evidence="1">
    <location>
        <begin position="404"/>
        <end position="430"/>
    </location>
</feature>
<evidence type="ECO:0000256" key="1">
    <source>
        <dbReference type="SAM" id="MobiDB-lite"/>
    </source>
</evidence>
<name>A0A4S4K952_9APHY</name>
<sequence length="455" mass="51091">MGKLNIAHHKSYHPYRRDNIERVRRDEEEARSKEAAQDGKIMLADAEARIGLLRQRAGLSKPKRVNQDKLYDERIFGDGNQREPEAMAGPSTLTSNGHINLFQDLERQAMPIAIMTTMKDKTSAPTEQGIPLAPPEKDLKPWYSDRDHERNKEVDGDKGIRELARKSAHDPLTNINQQLSRRSSDPSSSFSRPQPSSRRPPARPPLATPTVREPPPPSTERLQRESSERQRALELIRRKKREMQGSETPSTVYGGMEGGYGDVYNRREVEEAHRYKDRDGGRDRRWEDYGRGDYRIGYNGGRRYPLLKALSASTTTALSIMERNCEYARVDFSAGEKAAADVQACQQAVVAADKNLIDLRNSGVSEDIIQDAQAERHAAQEKLDTAYKALIDATGSLPARISTVDDDEAEESDDDGEEGEAESGDEDEGIEQLQSSTLIDDDEEDDSGDFKVEQH</sequence>
<gene>
    <name evidence="3" type="ORF">EW026_g7031</name>
</gene>
<dbReference type="InterPro" id="IPR019339">
    <property type="entry name" value="CIR_N_dom"/>
</dbReference>
<protein>
    <recommendedName>
        <fullName evidence="2">CBF1-interacting co-repressor CIR N-terminal domain-containing protein</fullName>
    </recommendedName>
</protein>
<dbReference type="Proteomes" id="UP000309038">
    <property type="component" value="Unassembled WGS sequence"/>
</dbReference>
<feature type="compositionally biased region" description="Basic and acidic residues" evidence="1">
    <location>
        <begin position="135"/>
        <end position="169"/>
    </location>
</feature>
<proteinExistence type="predicted"/>
<organism evidence="3 4">
    <name type="scientific">Hermanssonia centrifuga</name>
    <dbReference type="NCBI Taxonomy" id="98765"/>
    <lineage>
        <taxon>Eukaryota</taxon>
        <taxon>Fungi</taxon>
        <taxon>Dikarya</taxon>
        <taxon>Basidiomycota</taxon>
        <taxon>Agaricomycotina</taxon>
        <taxon>Agaricomycetes</taxon>
        <taxon>Polyporales</taxon>
        <taxon>Meruliaceae</taxon>
        <taxon>Hermanssonia</taxon>
    </lineage>
</organism>
<keyword evidence="4" id="KW-1185">Reference proteome</keyword>
<feature type="compositionally biased region" description="Basic and acidic residues" evidence="1">
    <location>
        <begin position="15"/>
        <end position="37"/>
    </location>
</feature>
<feature type="compositionally biased region" description="Pro residues" evidence="1">
    <location>
        <begin position="202"/>
        <end position="218"/>
    </location>
</feature>
<feature type="compositionally biased region" description="Basic residues" evidence="1">
    <location>
        <begin position="1"/>
        <end position="14"/>
    </location>
</feature>
<feature type="region of interest" description="Disordered" evidence="1">
    <location>
        <begin position="120"/>
        <end position="257"/>
    </location>
</feature>
<feature type="region of interest" description="Disordered" evidence="1">
    <location>
        <begin position="399"/>
        <end position="455"/>
    </location>
</feature>
<reference evidence="3 4" key="1">
    <citation type="submission" date="2019-02" db="EMBL/GenBank/DDBJ databases">
        <title>Genome sequencing of the rare red list fungi Phlebia centrifuga.</title>
        <authorList>
            <person name="Buettner E."/>
            <person name="Kellner H."/>
        </authorList>
    </citation>
    <scope>NUCLEOTIDE SEQUENCE [LARGE SCALE GENOMIC DNA]</scope>
    <source>
        <strain evidence="3 4">DSM 108282</strain>
    </source>
</reference>
<evidence type="ECO:0000313" key="4">
    <source>
        <dbReference type="Proteomes" id="UP000309038"/>
    </source>
</evidence>
<dbReference type="PANTHER" id="PTHR22093:SF0">
    <property type="entry name" value="LEUKOCYTE RECEPTOR CLUSTER MEMBER 1"/>
    <property type="match status" value="1"/>
</dbReference>
<evidence type="ECO:0000313" key="3">
    <source>
        <dbReference type="EMBL" id="THG94441.1"/>
    </source>
</evidence>
<dbReference type="PANTHER" id="PTHR22093">
    <property type="entry name" value="LEUKOCYTE RECEPTOR CLUSTER LRC MEMBER 1"/>
    <property type="match status" value="1"/>
</dbReference>
<feature type="region of interest" description="Disordered" evidence="1">
    <location>
        <begin position="1"/>
        <end position="38"/>
    </location>
</feature>
<dbReference type="AlphaFoldDB" id="A0A4S4K952"/>
<feature type="compositionally biased region" description="Low complexity" evidence="1">
    <location>
        <begin position="185"/>
        <end position="199"/>
    </location>
</feature>
<evidence type="ECO:0000259" key="2">
    <source>
        <dbReference type="SMART" id="SM01083"/>
    </source>
</evidence>
<dbReference type="SMART" id="SM01083">
    <property type="entry name" value="Cir_N"/>
    <property type="match status" value="1"/>
</dbReference>
<feature type="compositionally biased region" description="Basic and acidic residues" evidence="1">
    <location>
        <begin position="221"/>
        <end position="236"/>
    </location>
</feature>
<feature type="domain" description="CBF1-interacting co-repressor CIR N-terminal" evidence="2">
    <location>
        <begin position="11"/>
        <end position="47"/>
    </location>
</feature>
<accession>A0A4S4K952</accession>
<dbReference type="InterPro" id="IPR039875">
    <property type="entry name" value="LENG1-like"/>
</dbReference>